<protein>
    <submittedName>
        <fullName evidence="2">Uncharacterized protein</fullName>
    </submittedName>
</protein>
<feature type="transmembrane region" description="Helical" evidence="1">
    <location>
        <begin position="57"/>
        <end position="75"/>
    </location>
</feature>
<dbReference type="AlphaFoldDB" id="A0A815QG97"/>
<feature type="transmembrane region" description="Helical" evidence="1">
    <location>
        <begin position="505"/>
        <end position="524"/>
    </location>
</feature>
<evidence type="ECO:0000313" key="2">
    <source>
        <dbReference type="EMBL" id="CAF1462908.1"/>
    </source>
</evidence>
<dbReference type="EMBL" id="CAJNOU010004999">
    <property type="protein sequence ID" value="CAF1462908.1"/>
    <property type="molecule type" value="Genomic_DNA"/>
</dbReference>
<evidence type="ECO:0000313" key="3">
    <source>
        <dbReference type="Proteomes" id="UP000663889"/>
    </source>
</evidence>
<evidence type="ECO:0000256" key="1">
    <source>
        <dbReference type="SAM" id="Phobius"/>
    </source>
</evidence>
<keyword evidence="1" id="KW-1133">Transmembrane helix</keyword>
<keyword evidence="1" id="KW-0812">Transmembrane</keyword>
<keyword evidence="1" id="KW-0472">Membrane</keyword>
<feature type="transmembrane region" description="Helical" evidence="1">
    <location>
        <begin position="411"/>
        <end position="434"/>
    </location>
</feature>
<comment type="caution">
    <text evidence="2">The sequence shown here is derived from an EMBL/GenBank/DDBJ whole genome shotgun (WGS) entry which is preliminary data.</text>
</comment>
<proteinExistence type="predicted"/>
<organism evidence="2 3">
    <name type="scientific">Rotaria sordida</name>
    <dbReference type="NCBI Taxonomy" id="392033"/>
    <lineage>
        <taxon>Eukaryota</taxon>
        <taxon>Metazoa</taxon>
        <taxon>Spiralia</taxon>
        <taxon>Gnathifera</taxon>
        <taxon>Rotifera</taxon>
        <taxon>Eurotatoria</taxon>
        <taxon>Bdelloidea</taxon>
        <taxon>Philodinida</taxon>
        <taxon>Philodinidae</taxon>
        <taxon>Rotaria</taxon>
    </lineage>
</organism>
<accession>A0A815QG97</accession>
<gene>
    <name evidence="2" type="ORF">SEV965_LOCUS34255</name>
</gene>
<reference evidence="2" key="1">
    <citation type="submission" date="2021-02" db="EMBL/GenBank/DDBJ databases">
        <authorList>
            <person name="Nowell W R."/>
        </authorList>
    </citation>
    <scope>NUCLEOTIDE SEQUENCE</scope>
</reference>
<feature type="transmembrane region" description="Helical" evidence="1">
    <location>
        <begin position="865"/>
        <end position="887"/>
    </location>
</feature>
<name>A0A815QG97_9BILA</name>
<dbReference type="Proteomes" id="UP000663889">
    <property type="component" value="Unassembled WGS sequence"/>
</dbReference>
<sequence>MMNNPSNEVKISPSSKTMISAACSYLIRGIRELNLYSNNPLWTSTLTRTEQIHSTRLFLILTSISLLSVIGYVSLSVHTYEVTRNKFSISDFERLQARYPTTFESTCTKVSIPYNKFLNLSIRSHQVCSSPFIRRKWISSLYLYNATSYNILDFRTFGFSHYRSLRLLCLLARQAINDNYHAFNSTNLVELLTFSRAQFNDLADVLISNFQKNLLANEKRTAKVTSLMIAQNRLLSALRTNYNTHSVPGSQSYKTYNALYLERNGINESFCDCRSRNNQCTYPAGAFYNWTLPELGKPAKNNPPPQFQIPGLMAGCMPLDSMRQSTLECLYNQSCIDAISLQPKIFRPKALNASLSTFPLNSTIGSLFDESLFVEIWKNQSSFENYFAACQPQSLSYSYESRFHLGKIITMSLNAFGGLVTAWELITPAIVIIWQRIKWKKQQSQRSTTAETTCVELELMKMAPKPINKAVTVHVRRTIHNFNLFPSNNKEDPEEERIGTIATRFYIILIIIGLIILGFYTSLLKHSQTLTVKKPSLSKFEELHSMYASTLNCPCSRFSMSHSRIMSLRPRYHSICSSEFIEDYWLTYFADVEKDVHAVELVSSDFRVIGQAFFELMRTLCDTSNETIENALKVFGSNRLVTMYVLSRTQFNIETMTRLKRFEQQTISSLLNLIQLICSSIKTNQIVEGMFTNAGPKSKYDNETSKWSFSYGPRNYYTNSCSCAVSDECSRPVGFHFQNSTSVDTPNITIPGLFFGCYAIDFVLLSTLECLYEKNCVKLLVDNYYFDVVGLFKPLNSRAIQIQPLPHGNSRFYPNTTINEIVSEAFVEDWINSTNYTSYYERCAPSQCTYTIQKRLNIDMLAKLLGYYGGLSVILEIILPALVRIVLQQRSKRKQETKPIAIPNELTMGKIMIIILFRSTEIIHR</sequence>